<comment type="caution">
    <text evidence="1">The sequence shown here is derived from an EMBL/GenBank/DDBJ whole genome shotgun (WGS) entry which is preliminary data.</text>
</comment>
<evidence type="ECO:0000313" key="2">
    <source>
        <dbReference type="Proteomes" id="UP001596957"/>
    </source>
</evidence>
<sequence>MAMMRNLAVGLMRQAGWANIAAAADHYRSRSEHAAAMLDLAA</sequence>
<keyword evidence="2" id="KW-1185">Reference proteome</keyword>
<proteinExistence type="predicted"/>
<dbReference type="Proteomes" id="UP001596957">
    <property type="component" value="Unassembled WGS sequence"/>
</dbReference>
<name>A0ABW2VJJ9_9ACTN</name>
<reference evidence="2" key="1">
    <citation type="journal article" date="2019" name="Int. J. Syst. Evol. Microbiol.">
        <title>The Global Catalogue of Microorganisms (GCM) 10K type strain sequencing project: providing services to taxonomists for standard genome sequencing and annotation.</title>
        <authorList>
            <consortium name="The Broad Institute Genomics Platform"/>
            <consortium name="The Broad Institute Genome Sequencing Center for Infectious Disease"/>
            <person name="Wu L."/>
            <person name="Ma J."/>
        </authorList>
    </citation>
    <scope>NUCLEOTIDE SEQUENCE [LARGE SCALE GENOMIC DNA]</scope>
    <source>
        <strain evidence="2">CGMCC 4.7198</strain>
    </source>
</reference>
<organism evidence="1 2">
    <name type="scientific">Streptomyces lutosisoli</name>
    <dbReference type="NCBI Taxonomy" id="2665721"/>
    <lineage>
        <taxon>Bacteria</taxon>
        <taxon>Bacillati</taxon>
        <taxon>Actinomycetota</taxon>
        <taxon>Actinomycetes</taxon>
        <taxon>Kitasatosporales</taxon>
        <taxon>Streptomycetaceae</taxon>
        <taxon>Streptomyces</taxon>
    </lineage>
</organism>
<dbReference type="RefSeq" id="WP_381265588.1">
    <property type="nucleotide sequence ID" value="NZ_JBHTBI010000178.1"/>
</dbReference>
<protein>
    <recommendedName>
        <fullName evidence="3">Transposase</fullName>
    </recommendedName>
</protein>
<dbReference type="EMBL" id="JBHTEC010000001">
    <property type="protein sequence ID" value="MFD0282712.1"/>
    <property type="molecule type" value="Genomic_DNA"/>
</dbReference>
<accession>A0ABW2VJJ9</accession>
<gene>
    <name evidence="1" type="ORF">ACFQZP_13655</name>
</gene>
<evidence type="ECO:0000313" key="1">
    <source>
        <dbReference type="EMBL" id="MFD0282712.1"/>
    </source>
</evidence>
<evidence type="ECO:0008006" key="3">
    <source>
        <dbReference type="Google" id="ProtNLM"/>
    </source>
</evidence>